<dbReference type="InterPro" id="IPR036388">
    <property type="entry name" value="WH-like_DNA-bd_sf"/>
</dbReference>
<dbReference type="PANTHER" id="PTHR30514">
    <property type="entry name" value="GLUCOKINASE"/>
    <property type="match status" value="1"/>
</dbReference>
<dbReference type="InterPro" id="IPR009057">
    <property type="entry name" value="Homeodomain-like_sf"/>
</dbReference>
<evidence type="ECO:0000313" key="7">
    <source>
        <dbReference type="Proteomes" id="UP000019243"/>
    </source>
</evidence>
<dbReference type="SUPFAM" id="SSF53697">
    <property type="entry name" value="SIS domain"/>
    <property type="match status" value="1"/>
</dbReference>
<dbReference type="InterPro" id="IPR035472">
    <property type="entry name" value="RpiR-like_SIS"/>
</dbReference>
<sequence length="254" mass="28563">MNSVFLHLQNHYDTLSSTEQLVIDFMLRYPDATELKLKIIEEQLHVSAPTIVRAIKKLQFPSFTAFKYALLNTNADVTPTTTELNSFDQITDLIETDFTKTMAMLDQTKIIAMADTLLTCRRVFCVGIGSSASVAHTFNRRLKSAGFWSNEYSEIFQIRDIADIIQANDAILVFSLSGAEPQIIDFISSCKASGCQILSVTGLSVNRLNNLSNLAIMTHQSLQGRRKYRSRLMLSVAAEVLYETLMMQKNNTRS</sequence>
<keyword evidence="2" id="KW-0238">DNA-binding</keyword>
<dbReference type="GO" id="GO:1901135">
    <property type="term" value="P:carbohydrate derivative metabolic process"/>
    <property type="evidence" value="ECO:0007669"/>
    <property type="project" value="InterPro"/>
</dbReference>
<dbReference type="GO" id="GO:0003700">
    <property type="term" value="F:DNA-binding transcription factor activity"/>
    <property type="evidence" value="ECO:0007669"/>
    <property type="project" value="InterPro"/>
</dbReference>
<dbReference type="InterPro" id="IPR000281">
    <property type="entry name" value="HTH_RpiR"/>
</dbReference>
<dbReference type="AlphaFoldDB" id="W7CM05"/>
<keyword evidence="7" id="KW-1185">Reference proteome</keyword>
<evidence type="ECO:0008006" key="8">
    <source>
        <dbReference type="Google" id="ProtNLM"/>
    </source>
</evidence>
<keyword evidence="3" id="KW-0804">Transcription</keyword>
<keyword evidence="1" id="KW-0805">Transcription regulation</keyword>
<gene>
    <name evidence="6" type="ORF">BCAMP_09370</name>
</gene>
<dbReference type="Gene3D" id="3.40.50.10490">
    <property type="entry name" value="Glucose-6-phosphate isomerase like protein, domain 1"/>
    <property type="match status" value="1"/>
</dbReference>
<dbReference type="Proteomes" id="UP000019243">
    <property type="component" value="Unassembled WGS sequence"/>
</dbReference>
<accession>W7CM05</accession>
<dbReference type="EMBL" id="AODH01000038">
    <property type="protein sequence ID" value="EUJ38057.1"/>
    <property type="molecule type" value="Genomic_DNA"/>
</dbReference>
<dbReference type="Gene3D" id="1.10.10.10">
    <property type="entry name" value="Winged helix-like DNA-binding domain superfamily/Winged helix DNA-binding domain"/>
    <property type="match status" value="1"/>
</dbReference>
<evidence type="ECO:0000259" key="4">
    <source>
        <dbReference type="PROSITE" id="PS51071"/>
    </source>
</evidence>
<feature type="domain" description="HTH rpiR-type" evidence="4">
    <location>
        <begin position="2"/>
        <end position="77"/>
    </location>
</feature>
<protein>
    <recommendedName>
        <fullName evidence="8">MurR/RpiR family transcriptional regulator</fullName>
    </recommendedName>
</protein>
<dbReference type="GO" id="GO:0097367">
    <property type="term" value="F:carbohydrate derivative binding"/>
    <property type="evidence" value="ECO:0007669"/>
    <property type="project" value="InterPro"/>
</dbReference>
<dbReference type="SUPFAM" id="SSF46689">
    <property type="entry name" value="Homeodomain-like"/>
    <property type="match status" value="1"/>
</dbReference>
<proteinExistence type="predicted"/>
<evidence type="ECO:0000256" key="3">
    <source>
        <dbReference type="ARBA" id="ARBA00023163"/>
    </source>
</evidence>
<evidence type="ECO:0000256" key="2">
    <source>
        <dbReference type="ARBA" id="ARBA00023125"/>
    </source>
</evidence>
<dbReference type="OrthoDB" id="3684496at2"/>
<reference evidence="6 7" key="1">
    <citation type="submission" date="2012-12" db="EMBL/GenBank/DDBJ databases">
        <title>Novel taxa of Listeriaceae from agricultural environments in the United States.</title>
        <authorList>
            <person name="den Bakker H.C."/>
            <person name="Allred A."/>
            <person name="Warchocki S."/>
            <person name="Wright E.M."/>
            <person name="Burrell A."/>
            <person name="Nightingale K.K."/>
            <person name="Kephart D."/>
            <person name="Wiedmann M."/>
        </authorList>
    </citation>
    <scope>NUCLEOTIDE SEQUENCE [LARGE SCALE GENOMIC DNA]</scope>
    <source>
        <strain evidence="6 7">FSL F6-1037</strain>
    </source>
</reference>
<dbReference type="STRING" id="1265861.BCAMP_09370"/>
<dbReference type="Pfam" id="PF01380">
    <property type="entry name" value="SIS"/>
    <property type="match status" value="1"/>
</dbReference>
<dbReference type="GO" id="GO:0003677">
    <property type="term" value="F:DNA binding"/>
    <property type="evidence" value="ECO:0007669"/>
    <property type="project" value="UniProtKB-KW"/>
</dbReference>
<dbReference type="PANTHER" id="PTHR30514:SF1">
    <property type="entry name" value="HTH-TYPE TRANSCRIPTIONAL REGULATOR HEXR-RELATED"/>
    <property type="match status" value="1"/>
</dbReference>
<feature type="domain" description="SIS" evidence="5">
    <location>
        <begin position="113"/>
        <end position="251"/>
    </location>
</feature>
<evidence type="ECO:0000313" key="6">
    <source>
        <dbReference type="EMBL" id="EUJ38057.1"/>
    </source>
</evidence>
<name>W7CM05_9LIST</name>
<organism evidence="6 7">
    <name type="scientific">Brochothrix campestris FSL F6-1037</name>
    <dbReference type="NCBI Taxonomy" id="1265861"/>
    <lineage>
        <taxon>Bacteria</taxon>
        <taxon>Bacillati</taxon>
        <taxon>Bacillota</taxon>
        <taxon>Bacilli</taxon>
        <taxon>Bacillales</taxon>
        <taxon>Listeriaceae</taxon>
        <taxon>Brochothrix</taxon>
    </lineage>
</organism>
<dbReference type="InterPro" id="IPR047640">
    <property type="entry name" value="RpiR-like"/>
</dbReference>
<dbReference type="InterPro" id="IPR001347">
    <property type="entry name" value="SIS_dom"/>
</dbReference>
<evidence type="ECO:0000259" key="5">
    <source>
        <dbReference type="PROSITE" id="PS51464"/>
    </source>
</evidence>
<evidence type="ECO:0000256" key="1">
    <source>
        <dbReference type="ARBA" id="ARBA00023015"/>
    </source>
</evidence>
<dbReference type="InterPro" id="IPR046348">
    <property type="entry name" value="SIS_dom_sf"/>
</dbReference>
<dbReference type="CDD" id="cd05013">
    <property type="entry name" value="SIS_RpiR"/>
    <property type="match status" value="1"/>
</dbReference>
<comment type="caution">
    <text evidence="6">The sequence shown here is derived from an EMBL/GenBank/DDBJ whole genome shotgun (WGS) entry which is preliminary data.</text>
</comment>
<dbReference type="PROSITE" id="PS51464">
    <property type="entry name" value="SIS"/>
    <property type="match status" value="1"/>
</dbReference>
<dbReference type="Pfam" id="PF01418">
    <property type="entry name" value="HTH_6"/>
    <property type="match status" value="1"/>
</dbReference>
<dbReference type="RefSeq" id="WP_035315033.1">
    <property type="nucleotide sequence ID" value="NZ_AODH01000038.1"/>
</dbReference>
<dbReference type="PROSITE" id="PS51071">
    <property type="entry name" value="HTH_RPIR"/>
    <property type="match status" value="1"/>
</dbReference>